<sequence>MSQPTNNRLGTVLITGGASGLGAATVDAVHAAGGVALVIDRDKPDSDVIWEYADLAYSEDAERAVRTLIDRAGGRLDAVFTAAGVDSCGKLDEVATEDWERVVRVNLLGTAAVIRAALPALRASRGTIVTVASTLGLKALPDATAYCASKFGVVGLTRALAAETAGEVGVTLLVPGGMHTAFFDGRPAQYAPPPGIELNKPEDVAATAVFAMSQPPGCEIREMVVCHSTEQSWP</sequence>
<dbReference type="PANTHER" id="PTHR42760">
    <property type="entry name" value="SHORT-CHAIN DEHYDROGENASES/REDUCTASES FAMILY MEMBER"/>
    <property type="match status" value="1"/>
</dbReference>
<dbReference type="PRINTS" id="PR00080">
    <property type="entry name" value="SDRFAMILY"/>
</dbReference>
<dbReference type="InterPro" id="IPR020904">
    <property type="entry name" value="Sc_DH/Rdtase_CS"/>
</dbReference>
<dbReference type="Gene3D" id="3.40.50.720">
    <property type="entry name" value="NAD(P)-binding Rossmann-like Domain"/>
    <property type="match status" value="1"/>
</dbReference>
<dbReference type="PRINTS" id="PR00081">
    <property type="entry name" value="GDHRDH"/>
</dbReference>
<evidence type="ECO:0000256" key="3">
    <source>
        <dbReference type="RuleBase" id="RU000363"/>
    </source>
</evidence>
<dbReference type="GO" id="GO:0016491">
    <property type="term" value="F:oxidoreductase activity"/>
    <property type="evidence" value="ECO:0007669"/>
    <property type="project" value="UniProtKB-KW"/>
</dbReference>
<keyword evidence="2 4" id="KW-0560">Oxidoreductase</keyword>
<name>A0ABW7X211_9NOCA</name>
<gene>
    <name evidence="4" type="ORF">ACH49W_16910</name>
</gene>
<dbReference type="RefSeq" id="WP_357404166.1">
    <property type="nucleotide sequence ID" value="NZ_JBEYCD010000005.1"/>
</dbReference>
<dbReference type="CDD" id="cd05233">
    <property type="entry name" value="SDR_c"/>
    <property type="match status" value="1"/>
</dbReference>
<dbReference type="EMBL" id="JBIRYO010000009">
    <property type="protein sequence ID" value="MFI2475059.1"/>
    <property type="molecule type" value="Genomic_DNA"/>
</dbReference>
<comment type="similarity">
    <text evidence="1 3">Belongs to the short-chain dehydrogenases/reductases (SDR) family.</text>
</comment>
<evidence type="ECO:0000313" key="4">
    <source>
        <dbReference type="EMBL" id="MFI2475059.1"/>
    </source>
</evidence>
<dbReference type="EC" id="1.-.-.-" evidence="4"/>
<keyword evidence="5" id="KW-1185">Reference proteome</keyword>
<reference evidence="4 5" key="1">
    <citation type="submission" date="2024-10" db="EMBL/GenBank/DDBJ databases">
        <title>The Natural Products Discovery Center: Release of the First 8490 Sequenced Strains for Exploring Actinobacteria Biosynthetic Diversity.</title>
        <authorList>
            <person name="Kalkreuter E."/>
            <person name="Kautsar S.A."/>
            <person name="Yang D."/>
            <person name="Bader C.D."/>
            <person name="Teijaro C.N."/>
            <person name="Fluegel L."/>
            <person name="Davis C.M."/>
            <person name="Simpson J.R."/>
            <person name="Lauterbach L."/>
            <person name="Steele A.D."/>
            <person name="Gui C."/>
            <person name="Meng S."/>
            <person name="Li G."/>
            <person name="Viehrig K."/>
            <person name="Ye F."/>
            <person name="Su P."/>
            <person name="Kiefer A.F."/>
            <person name="Nichols A."/>
            <person name="Cepeda A.J."/>
            <person name="Yan W."/>
            <person name="Fan B."/>
            <person name="Jiang Y."/>
            <person name="Adhikari A."/>
            <person name="Zheng C.-J."/>
            <person name="Schuster L."/>
            <person name="Cowan T.M."/>
            <person name="Smanski M.J."/>
            <person name="Chevrette M.G."/>
            <person name="De Carvalho L.P.S."/>
            <person name="Shen B."/>
        </authorList>
    </citation>
    <scope>NUCLEOTIDE SEQUENCE [LARGE SCALE GENOMIC DNA]</scope>
    <source>
        <strain evidence="4 5">NPDC019275</strain>
    </source>
</reference>
<proteinExistence type="inferred from homology"/>
<accession>A0ABW7X211</accession>
<evidence type="ECO:0000256" key="2">
    <source>
        <dbReference type="ARBA" id="ARBA00023002"/>
    </source>
</evidence>
<dbReference type="Proteomes" id="UP001611415">
    <property type="component" value="Unassembled WGS sequence"/>
</dbReference>
<dbReference type="InterPro" id="IPR002347">
    <property type="entry name" value="SDR_fam"/>
</dbReference>
<evidence type="ECO:0000256" key="1">
    <source>
        <dbReference type="ARBA" id="ARBA00006484"/>
    </source>
</evidence>
<protein>
    <submittedName>
        <fullName evidence="4">SDR family oxidoreductase</fullName>
        <ecNumber evidence="4">1.-.-.-</ecNumber>
    </submittedName>
</protein>
<dbReference type="PANTHER" id="PTHR42760:SF37">
    <property type="entry name" value="CLAVALDEHYDE DEHYDROGENASE"/>
    <property type="match status" value="1"/>
</dbReference>
<dbReference type="PROSITE" id="PS00061">
    <property type="entry name" value="ADH_SHORT"/>
    <property type="match status" value="1"/>
</dbReference>
<organism evidence="4 5">
    <name type="scientific">Nocardia xishanensis</name>
    <dbReference type="NCBI Taxonomy" id="238964"/>
    <lineage>
        <taxon>Bacteria</taxon>
        <taxon>Bacillati</taxon>
        <taxon>Actinomycetota</taxon>
        <taxon>Actinomycetes</taxon>
        <taxon>Mycobacteriales</taxon>
        <taxon>Nocardiaceae</taxon>
        <taxon>Nocardia</taxon>
    </lineage>
</organism>
<dbReference type="InterPro" id="IPR036291">
    <property type="entry name" value="NAD(P)-bd_dom_sf"/>
</dbReference>
<dbReference type="Pfam" id="PF00106">
    <property type="entry name" value="adh_short"/>
    <property type="match status" value="1"/>
</dbReference>
<comment type="caution">
    <text evidence="4">The sequence shown here is derived from an EMBL/GenBank/DDBJ whole genome shotgun (WGS) entry which is preliminary data.</text>
</comment>
<dbReference type="SUPFAM" id="SSF51735">
    <property type="entry name" value="NAD(P)-binding Rossmann-fold domains"/>
    <property type="match status" value="1"/>
</dbReference>
<evidence type="ECO:0000313" key="5">
    <source>
        <dbReference type="Proteomes" id="UP001611415"/>
    </source>
</evidence>